<dbReference type="OrthoDB" id="388542at2"/>
<organism evidence="2 3">
    <name type="scientific">Lactococcus hircilactis</name>
    <dbReference type="NCBI Taxonomy" id="1494462"/>
    <lineage>
        <taxon>Bacteria</taxon>
        <taxon>Bacillati</taxon>
        <taxon>Bacillota</taxon>
        <taxon>Bacilli</taxon>
        <taxon>Lactobacillales</taxon>
        <taxon>Streptococcaceae</taxon>
        <taxon>Lactococcus</taxon>
    </lineage>
</organism>
<dbReference type="SUPFAM" id="SSF52266">
    <property type="entry name" value="SGNH hydrolase"/>
    <property type="match status" value="1"/>
</dbReference>
<dbReference type="InterPro" id="IPR045136">
    <property type="entry name" value="Iah1-like"/>
</dbReference>
<dbReference type="Proteomes" id="UP000439550">
    <property type="component" value="Unassembled WGS sequence"/>
</dbReference>
<dbReference type="InterPro" id="IPR013830">
    <property type="entry name" value="SGNH_hydro"/>
</dbReference>
<dbReference type="InterPro" id="IPR036514">
    <property type="entry name" value="SGNH_hydro_sf"/>
</dbReference>
<comment type="caution">
    <text evidence="2">The sequence shown here is derived from an EMBL/GenBank/DDBJ whole genome shotgun (WGS) entry which is preliminary data.</text>
</comment>
<gene>
    <name evidence="2" type="ORF">GHI93_07570</name>
</gene>
<evidence type="ECO:0000313" key="2">
    <source>
        <dbReference type="EMBL" id="MQW39782.1"/>
    </source>
</evidence>
<name>A0A7X1ZAP6_9LACT</name>
<reference evidence="2 3" key="1">
    <citation type="submission" date="2019-10" db="EMBL/GenBank/DDBJ databases">
        <authorList>
            <person name="Dong K."/>
        </authorList>
    </citation>
    <scope>NUCLEOTIDE SEQUENCE [LARGE SCALE GENOMIC DNA]</scope>
    <source>
        <strain evidence="2 3">DSM 28960</strain>
    </source>
</reference>
<dbReference type="PANTHER" id="PTHR14209:SF19">
    <property type="entry name" value="ISOAMYL ACETATE-HYDROLYZING ESTERASE 1 HOMOLOG"/>
    <property type="match status" value="1"/>
</dbReference>
<keyword evidence="3" id="KW-1185">Reference proteome</keyword>
<sequence>MKITIFGDSITNGFGMHPRNKILKERIEEKRPTLDVKLHGINGDDTYGALYRIKYVAAENADLNFVFFGANDASPYHLIRPDEFKTNLLKIATQLGKDKTILLTPPYYNELEPTHYSKLSEVELFRKAVLELGQTQKIPVLDIFQAMTETENPNELLRPDGLHFTEKGYEVLSDEIIKIIEKSVNNG</sequence>
<proteinExistence type="predicted"/>
<accession>A0A7X1ZAP6</accession>
<dbReference type="Pfam" id="PF13472">
    <property type="entry name" value="Lipase_GDSL_2"/>
    <property type="match status" value="1"/>
</dbReference>
<dbReference type="PANTHER" id="PTHR14209">
    <property type="entry name" value="ISOAMYL ACETATE-HYDROLYZING ESTERASE 1"/>
    <property type="match status" value="1"/>
</dbReference>
<evidence type="ECO:0000313" key="3">
    <source>
        <dbReference type="Proteomes" id="UP000439550"/>
    </source>
</evidence>
<dbReference type="Gene3D" id="3.40.50.1110">
    <property type="entry name" value="SGNH hydrolase"/>
    <property type="match status" value="1"/>
</dbReference>
<dbReference type="AlphaFoldDB" id="A0A7X1ZAP6"/>
<protein>
    <submittedName>
        <fullName evidence="2">Esterase</fullName>
    </submittedName>
</protein>
<dbReference type="EMBL" id="WITJ01000009">
    <property type="protein sequence ID" value="MQW39782.1"/>
    <property type="molecule type" value="Genomic_DNA"/>
</dbReference>
<feature type="domain" description="SGNH hydrolase-type esterase" evidence="1">
    <location>
        <begin position="5"/>
        <end position="171"/>
    </location>
</feature>
<evidence type="ECO:0000259" key="1">
    <source>
        <dbReference type="Pfam" id="PF13472"/>
    </source>
</evidence>